<proteinExistence type="predicted"/>
<evidence type="ECO:0000259" key="1">
    <source>
        <dbReference type="SMART" id="SM00587"/>
    </source>
</evidence>
<dbReference type="InterPro" id="IPR012877">
    <property type="entry name" value="Dhs-27"/>
</dbReference>
<reference evidence="2 3" key="1">
    <citation type="submission" date="2014-10" db="EMBL/GenBank/DDBJ databases">
        <title>Draft genome of the hookworm Ancylostoma caninum.</title>
        <authorList>
            <person name="Mitreva M."/>
        </authorList>
    </citation>
    <scope>NUCLEOTIDE SEQUENCE [LARGE SCALE GENOMIC DNA]</scope>
    <source>
        <strain evidence="2 3">Baltimore</strain>
    </source>
</reference>
<evidence type="ECO:0000313" key="2">
    <source>
        <dbReference type="EMBL" id="RCN46136.1"/>
    </source>
</evidence>
<dbReference type="Proteomes" id="UP000252519">
    <property type="component" value="Unassembled WGS sequence"/>
</dbReference>
<accession>A0A368GP50</accession>
<dbReference type="PANTHER" id="PTHR23020">
    <property type="entry name" value="UNCHARACTERIZED NUCLEAR HORMONE RECEPTOR-RELATED"/>
    <property type="match status" value="1"/>
</dbReference>
<keyword evidence="3" id="KW-1185">Reference proteome</keyword>
<gene>
    <name evidence="2" type="ORF">ANCCAN_07795</name>
</gene>
<dbReference type="InterPro" id="IPR011009">
    <property type="entry name" value="Kinase-like_dom_sf"/>
</dbReference>
<feature type="domain" description="CHK kinase-like" evidence="1">
    <location>
        <begin position="142"/>
        <end position="323"/>
    </location>
</feature>
<name>A0A368GP50_ANCCA</name>
<dbReference type="InterPro" id="IPR015897">
    <property type="entry name" value="CHK_kinase-like"/>
</dbReference>
<dbReference type="SUPFAM" id="SSF56112">
    <property type="entry name" value="Protein kinase-like (PK-like)"/>
    <property type="match status" value="1"/>
</dbReference>
<dbReference type="AlphaFoldDB" id="A0A368GP50"/>
<sequence length="438" mass="51128">MEKVEVLSEEERSRVVELLHTCFRDVDDFDNKVTYEFVIQANSKSFWSKIIRIHLDWKEEQLAKIHPKSIFMKIPRISDNVKGLDNKDYTEDDETKDAEVLLTLTKYEVSWYQCYGNDKIPHFPMPKFYGAEDVTEPGTGILALEDLTDRVKAMDLFPGFSLSQLERIMDALAGFHYHFISKKDQSWVPHFDRTMEIDGEFQDIQFDTAMMFENLRPDLFKGKVTAMKQYFSIEAAINAHYSFEELNVPPVLVHSDMNPTNLMWDPDFSKLVAVIDFQMLHVGNFAEDIARILMLTMSRQQRWKNTDMLLKRYHDTLSSLFNGNPPYSLEKARVPNCCFFSLDLLCSFKVHEAYDRIFAFSWNFAMFAMGVYYNMYKNLEKDDAKLAEIRDEITDRAYGTVVDVERLMHSRQSHKNDRSGVNGSKGSTFLKNFENSLV</sequence>
<protein>
    <recommendedName>
        <fullName evidence="1">CHK kinase-like domain-containing protein</fullName>
    </recommendedName>
</protein>
<evidence type="ECO:0000313" key="3">
    <source>
        <dbReference type="Proteomes" id="UP000252519"/>
    </source>
</evidence>
<dbReference type="PANTHER" id="PTHR23020:SF41">
    <property type="entry name" value="AMINOGLYCOSIDE PHOSPHOTRANSFERASE DOMAIN-CONTAINING PROTEIN"/>
    <property type="match status" value="1"/>
</dbReference>
<comment type="caution">
    <text evidence="2">The sequence shown here is derived from an EMBL/GenBank/DDBJ whole genome shotgun (WGS) entry which is preliminary data.</text>
</comment>
<dbReference type="InterPro" id="IPR052961">
    <property type="entry name" value="Oxido-Kinase-like_Enzymes"/>
</dbReference>
<dbReference type="OrthoDB" id="5914377at2759"/>
<dbReference type="EMBL" id="JOJR01000085">
    <property type="protein sequence ID" value="RCN46136.1"/>
    <property type="molecule type" value="Genomic_DNA"/>
</dbReference>
<dbReference type="Pfam" id="PF07914">
    <property type="entry name" value="DUF1679"/>
    <property type="match status" value="1"/>
</dbReference>
<organism evidence="2 3">
    <name type="scientific">Ancylostoma caninum</name>
    <name type="common">Dog hookworm</name>
    <dbReference type="NCBI Taxonomy" id="29170"/>
    <lineage>
        <taxon>Eukaryota</taxon>
        <taxon>Metazoa</taxon>
        <taxon>Ecdysozoa</taxon>
        <taxon>Nematoda</taxon>
        <taxon>Chromadorea</taxon>
        <taxon>Rhabditida</taxon>
        <taxon>Rhabditina</taxon>
        <taxon>Rhabditomorpha</taxon>
        <taxon>Strongyloidea</taxon>
        <taxon>Ancylostomatidae</taxon>
        <taxon>Ancylostomatinae</taxon>
        <taxon>Ancylostoma</taxon>
    </lineage>
</organism>
<dbReference type="SMART" id="SM00587">
    <property type="entry name" value="CHK"/>
    <property type="match status" value="1"/>
</dbReference>
<dbReference type="Gene3D" id="3.90.1200.10">
    <property type="match status" value="1"/>
</dbReference>